<proteinExistence type="predicted"/>
<dbReference type="OrthoDB" id="1902587at2759"/>
<dbReference type="InterPro" id="IPR043368">
    <property type="entry name" value="FKBP3"/>
</dbReference>
<evidence type="ECO:0000313" key="4">
    <source>
        <dbReference type="EMBL" id="CBY18580.1"/>
    </source>
</evidence>
<feature type="compositionally biased region" description="Basic and acidic residues" evidence="2">
    <location>
        <begin position="110"/>
        <end position="119"/>
    </location>
</feature>
<reference evidence="4" key="1">
    <citation type="journal article" date="2010" name="Science">
        <title>Plasticity of animal genome architecture unmasked by rapid evolution of a pelagic tunicate.</title>
        <authorList>
            <person name="Denoeud F."/>
            <person name="Henriet S."/>
            <person name="Mungpakdee S."/>
            <person name="Aury J.M."/>
            <person name="Da Silva C."/>
            <person name="Brinkmann H."/>
            <person name="Mikhaleva J."/>
            <person name="Olsen L.C."/>
            <person name="Jubin C."/>
            <person name="Canestro C."/>
            <person name="Bouquet J.M."/>
            <person name="Danks G."/>
            <person name="Poulain J."/>
            <person name="Campsteijn C."/>
            <person name="Adamski M."/>
            <person name="Cross I."/>
            <person name="Yadetie F."/>
            <person name="Muffato M."/>
            <person name="Louis A."/>
            <person name="Butcher S."/>
            <person name="Tsagkogeorga G."/>
            <person name="Konrad A."/>
            <person name="Singh S."/>
            <person name="Jensen M.F."/>
            <person name="Cong E.H."/>
            <person name="Eikeseth-Otteraa H."/>
            <person name="Noel B."/>
            <person name="Anthouard V."/>
            <person name="Porcel B.M."/>
            <person name="Kachouri-Lafond R."/>
            <person name="Nishino A."/>
            <person name="Ugolini M."/>
            <person name="Chourrout P."/>
            <person name="Nishida H."/>
            <person name="Aasland R."/>
            <person name="Huzurbazar S."/>
            <person name="Westhof E."/>
            <person name="Delsuc F."/>
            <person name="Lehrach H."/>
            <person name="Reinhardt R."/>
            <person name="Weissenbach J."/>
            <person name="Roy S.W."/>
            <person name="Artiguenave F."/>
            <person name="Postlethwait J.H."/>
            <person name="Manak J.R."/>
            <person name="Thompson E.M."/>
            <person name="Jaillon O."/>
            <person name="Du Pasquier L."/>
            <person name="Boudinot P."/>
            <person name="Liberles D.A."/>
            <person name="Volff J.N."/>
            <person name="Philippe H."/>
            <person name="Lenhard B."/>
            <person name="Roest Crollius H."/>
            <person name="Wincker P."/>
            <person name="Chourrout D."/>
        </authorList>
    </citation>
    <scope>NUCLEOTIDE SEQUENCE [LARGE SCALE GENOMIC DNA]</scope>
</reference>
<dbReference type="InParanoid" id="E4X5L1"/>
<name>E4X5L1_OIKDI</name>
<feature type="region of interest" description="Disordered" evidence="2">
    <location>
        <begin position="90"/>
        <end position="120"/>
    </location>
</feature>
<keyword evidence="1" id="KW-0597">Phosphoprotein</keyword>
<accession>E4X5L1</accession>
<evidence type="ECO:0000256" key="2">
    <source>
        <dbReference type="SAM" id="MobiDB-lite"/>
    </source>
</evidence>
<dbReference type="PANTHER" id="PTHR46493">
    <property type="entry name" value="PEPTIDYL-PROLYL CIS-TRANS ISOMERASE FKBP3"/>
    <property type="match status" value="1"/>
</dbReference>
<evidence type="ECO:0000313" key="5">
    <source>
        <dbReference type="Proteomes" id="UP000001307"/>
    </source>
</evidence>
<dbReference type="AlphaFoldDB" id="E4X5L1"/>
<dbReference type="Gene3D" id="1.10.720.80">
    <property type="match status" value="1"/>
</dbReference>
<gene>
    <name evidence="4" type="ORF">GSOID_T00002448001</name>
</gene>
<evidence type="ECO:0000259" key="3">
    <source>
        <dbReference type="Pfam" id="PF18410"/>
    </source>
</evidence>
<feature type="domain" description="FKBP3 basic tilted helix bundle" evidence="3">
    <location>
        <begin position="4"/>
        <end position="71"/>
    </location>
</feature>
<keyword evidence="5" id="KW-1185">Reference proteome</keyword>
<dbReference type="FunCoup" id="E4X5L1">
    <property type="interactions" value="57"/>
</dbReference>
<organism evidence="4">
    <name type="scientific">Oikopleura dioica</name>
    <name type="common">Tunicate</name>
    <dbReference type="NCBI Taxonomy" id="34765"/>
    <lineage>
        <taxon>Eukaryota</taxon>
        <taxon>Metazoa</taxon>
        <taxon>Chordata</taxon>
        <taxon>Tunicata</taxon>
        <taxon>Appendicularia</taxon>
        <taxon>Copelata</taxon>
        <taxon>Oikopleuridae</taxon>
        <taxon>Oikopleura</taxon>
    </lineage>
</organism>
<dbReference type="PANTHER" id="PTHR46493:SF1">
    <property type="entry name" value="PEPTIDYL-PROLYL CIS-TRANS ISOMERASE FKBP3"/>
    <property type="match status" value="1"/>
</dbReference>
<dbReference type="EMBL" id="FN653025">
    <property type="protein sequence ID" value="CBY18580.1"/>
    <property type="molecule type" value="Genomic_DNA"/>
</dbReference>
<dbReference type="InterPro" id="IPR041200">
    <property type="entry name" value="FKBP3_BTHB"/>
</dbReference>
<sequence length="149" mass="16712">MVDRKYTSEELATDAVGKKDIVNELHAHGAEKFLFDMKVLGSVKNVAKKPKEDLIKAYEKMYEDGAFKGSEVDVELVKKVAEVKVTKVEKDEGGPPKFKKKIIKKSPNPDSRRPNKGEKIGCYYIGRARRPGRKDFRSASAAEKRIADA</sequence>
<evidence type="ECO:0000256" key="1">
    <source>
        <dbReference type="ARBA" id="ARBA00022553"/>
    </source>
</evidence>
<protein>
    <recommendedName>
        <fullName evidence="3">FKBP3 basic tilted helix bundle domain-containing protein</fullName>
    </recommendedName>
</protein>
<dbReference type="Proteomes" id="UP000001307">
    <property type="component" value="Unassembled WGS sequence"/>
</dbReference>
<dbReference type="Pfam" id="PF18410">
    <property type="entry name" value="BTHB"/>
    <property type="match status" value="1"/>
</dbReference>
<dbReference type="CDD" id="cd21063">
    <property type="entry name" value="BTHB_FKBP25"/>
    <property type="match status" value="1"/>
</dbReference>